<evidence type="ECO:0000313" key="3">
    <source>
        <dbReference type="Proteomes" id="UP001066276"/>
    </source>
</evidence>
<evidence type="ECO:0000256" key="1">
    <source>
        <dbReference type="SAM" id="Coils"/>
    </source>
</evidence>
<sequence length="115" mass="12843">MAEDRMSGYQRTDMEAQGAHLHLENMLPTPTLQVVMQAIAASLEALEQKIDTMSMDLGLLLDDHIRLAEGVTANEMELLETTPTVTEANNRLNDVEQHLKVLEARAEEAENSQQQ</sequence>
<feature type="coiled-coil region" evidence="1">
    <location>
        <begin position="85"/>
        <end position="112"/>
    </location>
</feature>
<reference evidence="2" key="1">
    <citation type="journal article" date="2022" name="bioRxiv">
        <title>Sequencing and chromosome-scale assembly of the giantPleurodeles waltlgenome.</title>
        <authorList>
            <person name="Brown T."/>
            <person name="Elewa A."/>
            <person name="Iarovenko S."/>
            <person name="Subramanian E."/>
            <person name="Araus A.J."/>
            <person name="Petzold A."/>
            <person name="Susuki M."/>
            <person name="Suzuki K.-i.T."/>
            <person name="Hayashi T."/>
            <person name="Toyoda A."/>
            <person name="Oliveira C."/>
            <person name="Osipova E."/>
            <person name="Leigh N.D."/>
            <person name="Simon A."/>
            <person name="Yun M.H."/>
        </authorList>
    </citation>
    <scope>NUCLEOTIDE SEQUENCE</scope>
    <source>
        <strain evidence="2">20211129_DDA</strain>
        <tissue evidence="2">Liver</tissue>
    </source>
</reference>
<dbReference type="Proteomes" id="UP001066276">
    <property type="component" value="Chromosome 1_1"/>
</dbReference>
<accession>A0AAV7WHU4</accession>
<name>A0AAV7WHU4_PLEWA</name>
<dbReference type="AlphaFoldDB" id="A0AAV7WHU4"/>
<comment type="caution">
    <text evidence="2">The sequence shown here is derived from an EMBL/GenBank/DDBJ whole genome shotgun (WGS) entry which is preliminary data.</text>
</comment>
<proteinExistence type="predicted"/>
<organism evidence="2 3">
    <name type="scientific">Pleurodeles waltl</name>
    <name type="common">Iberian ribbed newt</name>
    <dbReference type="NCBI Taxonomy" id="8319"/>
    <lineage>
        <taxon>Eukaryota</taxon>
        <taxon>Metazoa</taxon>
        <taxon>Chordata</taxon>
        <taxon>Craniata</taxon>
        <taxon>Vertebrata</taxon>
        <taxon>Euteleostomi</taxon>
        <taxon>Amphibia</taxon>
        <taxon>Batrachia</taxon>
        <taxon>Caudata</taxon>
        <taxon>Salamandroidea</taxon>
        <taxon>Salamandridae</taxon>
        <taxon>Pleurodelinae</taxon>
        <taxon>Pleurodeles</taxon>
    </lineage>
</organism>
<dbReference type="EMBL" id="JANPWB010000001">
    <property type="protein sequence ID" value="KAJ1213634.1"/>
    <property type="molecule type" value="Genomic_DNA"/>
</dbReference>
<evidence type="ECO:0000313" key="2">
    <source>
        <dbReference type="EMBL" id="KAJ1213634.1"/>
    </source>
</evidence>
<keyword evidence="3" id="KW-1185">Reference proteome</keyword>
<gene>
    <name evidence="2" type="ORF">NDU88_001267</name>
</gene>
<protein>
    <submittedName>
        <fullName evidence="2">Uncharacterized protein</fullName>
    </submittedName>
</protein>
<keyword evidence="1" id="KW-0175">Coiled coil</keyword>